<reference evidence="1 2" key="1">
    <citation type="journal article" date="2024" name="Ann. Entomol. Soc. Am.">
        <title>Genomic analyses of the southern and eastern yellowjacket wasps (Hymenoptera: Vespidae) reveal evolutionary signatures of social life.</title>
        <authorList>
            <person name="Catto M.A."/>
            <person name="Caine P.B."/>
            <person name="Orr S.E."/>
            <person name="Hunt B.G."/>
            <person name="Goodisman M.A.D."/>
        </authorList>
    </citation>
    <scope>NUCLEOTIDE SEQUENCE [LARGE SCALE GENOMIC DNA]</scope>
    <source>
        <strain evidence="1">232</strain>
        <tissue evidence="1">Head and thorax</tissue>
    </source>
</reference>
<proteinExistence type="predicted"/>
<comment type="caution">
    <text evidence="1">The sequence shown here is derived from an EMBL/GenBank/DDBJ whole genome shotgun (WGS) entry which is preliminary data.</text>
</comment>
<dbReference type="EMBL" id="JAYRBN010000028">
    <property type="protein sequence ID" value="KAL2749182.1"/>
    <property type="molecule type" value="Genomic_DNA"/>
</dbReference>
<protein>
    <submittedName>
        <fullName evidence="1">Uncharacterized protein</fullName>
    </submittedName>
</protein>
<dbReference type="AlphaFoldDB" id="A0ABD2CVT1"/>
<dbReference type="Proteomes" id="UP001607303">
    <property type="component" value="Unassembled WGS sequence"/>
</dbReference>
<keyword evidence="2" id="KW-1185">Reference proteome</keyword>
<accession>A0ABD2CVT1</accession>
<name>A0ABD2CVT1_VESMC</name>
<organism evidence="1 2">
    <name type="scientific">Vespula maculifrons</name>
    <name type="common">Eastern yellow jacket</name>
    <name type="synonym">Wasp</name>
    <dbReference type="NCBI Taxonomy" id="7453"/>
    <lineage>
        <taxon>Eukaryota</taxon>
        <taxon>Metazoa</taxon>
        <taxon>Ecdysozoa</taxon>
        <taxon>Arthropoda</taxon>
        <taxon>Hexapoda</taxon>
        <taxon>Insecta</taxon>
        <taxon>Pterygota</taxon>
        <taxon>Neoptera</taxon>
        <taxon>Endopterygota</taxon>
        <taxon>Hymenoptera</taxon>
        <taxon>Apocrita</taxon>
        <taxon>Aculeata</taxon>
        <taxon>Vespoidea</taxon>
        <taxon>Vespidae</taxon>
        <taxon>Vespinae</taxon>
        <taxon>Vespula</taxon>
    </lineage>
</organism>
<gene>
    <name evidence="1" type="ORF">V1477_002792</name>
</gene>
<evidence type="ECO:0000313" key="1">
    <source>
        <dbReference type="EMBL" id="KAL2749182.1"/>
    </source>
</evidence>
<evidence type="ECO:0000313" key="2">
    <source>
        <dbReference type="Proteomes" id="UP001607303"/>
    </source>
</evidence>
<sequence length="178" mass="21340">MLSNQDTEFTNKIIKRVYEIMRTRKLFTSSYNLKIFPREATKKFLYELIYGRSHNSISTNEEENLILENNQLTERLNLLRNVQQKVDIDNSLQHRTNLESIIQTLAMNIGNMWEYNGNQIKIRVQRVFLRRIQYLECNRSIQYEKTMRIDSIFEYLELGIPTVMKCLNLWALNTLHSI</sequence>